<evidence type="ECO:0000256" key="6">
    <source>
        <dbReference type="ARBA" id="ARBA00022989"/>
    </source>
</evidence>
<evidence type="ECO:0000256" key="4">
    <source>
        <dbReference type="ARBA" id="ARBA00022692"/>
    </source>
</evidence>
<evidence type="ECO:0000256" key="7">
    <source>
        <dbReference type="ARBA" id="ARBA00023136"/>
    </source>
</evidence>
<reference evidence="10" key="1">
    <citation type="submission" date="2020-10" db="EMBL/GenBank/DDBJ databases">
        <title>Ca. Dormibacterota MAGs.</title>
        <authorList>
            <person name="Montgomery K."/>
        </authorList>
    </citation>
    <scope>NUCLEOTIDE SEQUENCE [LARGE SCALE GENOMIC DNA]</scope>
    <source>
        <strain evidence="10">SC8812_S17_10</strain>
    </source>
</reference>
<organism evidence="10 11">
    <name type="scientific">Candidatus Nephthysia bennettiae</name>
    <dbReference type="NCBI Taxonomy" id="3127016"/>
    <lineage>
        <taxon>Bacteria</taxon>
        <taxon>Bacillati</taxon>
        <taxon>Candidatus Dormiibacterota</taxon>
        <taxon>Candidatus Dormibacteria</taxon>
        <taxon>Candidatus Dormibacterales</taxon>
        <taxon>Candidatus Dormibacteraceae</taxon>
        <taxon>Candidatus Nephthysia</taxon>
    </lineage>
</organism>
<keyword evidence="3" id="KW-1003">Cell membrane</keyword>
<dbReference type="Pfam" id="PF02653">
    <property type="entry name" value="BPD_transp_2"/>
    <property type="match status" value="1"/>
</dbReference>
<keyword evidence="11" id="KW-1185">Reference proteome</keyword>
<feature type="non-terminal residue" evidence="10">
    <location>
        <position position="1"/>
    </location>
</feature>
<dbReference type="InterPro" id="IPR001851">
    <property type="entry name" value="ABC_transp_permease"/>
</dbReference>
<dbReference type="GO" id="GO:0005886">
    <property type="term" value="C:plasma membrane"/>
    <property type="evidence" value="ECO:0007669"/>
    <property type="project" value="UniProtKB-SubCell"/>
</dbReference>
<evidence type="ECO:0000256" key="8">
    <source>
        <dbReference type="ARBA" id="ARBA00037998"/>
    </source>
</evidence>
<evidence type="ECO:0000256" key="9">
    <source>
        <dbReference type="SAM" id="Phobius"/>
    </source>
</evidence>
<keyword evidence="4 9" id="KW-0812">Transmembrane</keyword>
<gene>
    <name evidence="10" type="ORF">JF922_22980</name>
</gene>
<accession>A0A934NBI6</accession>
<comment type="subcellular location">
    <subcellularLocation>
        <location evidence="1">Cell membrane</location>
        <topology evidence="1">Multi-pass membrane protein</topology>
    </subcellularLocation>
</comment>
<evidence type="ECO:0008006" key="12">
    <source>
        <dbReference type="Google" id="ProtNLM"/>
    </source>
</evidence>
<keyword evidence="7 9" id="KW-0472">Membrane</keyword>
<evidence type="ECO:0000313" key="11">
    <source>
        <dbReference type="Proteomes" id="UP000612893"/>
    </source>
</evidence>
<dbReference type="InterPro" id="IPR052157">
    <property type="entry name" value="BCAA_transport_permease"/>
</dbReference>
<dbReference type="RefSeq" id="WP_338204904.1">
    <property type="nucleotide sequence ID" value="NZ_JAEKNR010000228.1"/>
</dbReference>
<keyword evidence="5" id="KW-0029">Amino-acid transport</keyword>
<feature type="transmembrane region" description="Helical" evidence="9">
    <location>
        <begin position="143"/>
        <end position="160"/>
    </location>
</feature>
<comment type="similarity">
    <text evidence="8">Belongs to the binding-protein-dependent transport system permease family. LivHM subfamily.</text>
</comment>
<protein>
    <recommendedName>
        <fullName evidence="12">Branched-chain amino acid ABC transporter permease</fullName>
    </recommendedName>
</protein>
<keyword evidence="6 9" id="KW-1133">Transmembrane helix</keyword>
<name>A0A934NBI6_9BACT</name>
<feature type="transmembrane region" description="Helical" evidence="9">
    <location>
        <begin position="191"/>
        <end position="209"/>
    </location>
</feature>
<feature type="transmembrane region" description="Helical" evidence="9">
    <location>
        <begin position="61"/>
        <end position="85"/>
    </location>
</feature>
<sequence length="217" mass="22772">VMAAATDVVLIRRITGRQGFDLVVTLGALLLLTAGTEIVFGSSDRSYLPLLTDRSTTVSGVFVNASDLLSIALGVAAVVSGHFLINRTGLGVALRAAAENSPVARSVGIDVLNLRTAVWGASGLLAAVAAMVLASRLVLDARYMTPIVVNVFIAGMLGGLDRYWPPMLAAFGVALYNSLASYIFGSDAATPALFALVLVVLILAPRRFLEERREARA</sequence>
<feature type="transmembrane region" description="Helical" evidence="9">
    <location>
        <begin position="167"/>
        <end position="185"/>
    </location>
</feature>
<evidence type="ECO:0000313" key="10">
    <source>
        <dbReference type="EMBL" id="MBJ7600919.1"/>
    </source>
</evidence>
<dbReference type="EMBL" id="JAEKNR010000228">
    <property type="protein sequence ID" value="MBJ7600919.1"/>
    <property type="molecule type" value="Genomic_DNA"/>
</dbReference>
<keyword evidence="2" id="KW-0813">Transport</keyword>
<evidence type="ECO:0000256" key="1">
    <source>
        <dbReference type="ARBA" id="ARBA00004651"/>
    </source>
</evidence>
<evidence type="ECO:0000256" key="5">
    <source>
        <dbReference type="ARBA" id="ARBA00022970"/>
    </source>
</evidence>
<dbReference type="GO" id="GO:0022857">
    <property type="term" value="F:transmembrane transporter activity"/>
    <property type="evidence" value="ECO:0007669"/>
    <property type="project" value="InterPro"/>
</dbReference>
<feature type="transmembrane region" description="Helical" evidence="9">
    <location>
        <begin position="117"/>
        <end position="137"/>
    </location>
</feature>
<dbReference type="Proteomes" id="UP000612893">
    <property type="component" value="Unassembled WGS sequence"/>
</dbReference>
<dbReference type="PANTHER" id="PTHR11795:SF445">
    <property type="entry name" value="AMINO ACID ABC TRANSPORTER PERMEASE PROTEIN"/>
    <property type="match status" value="1"/>
</dbReference>
<proteinExistence type="inferred from homology"/>
<dbReference type="PANTHER" id="PTHR11795">
    <property type="entry name" value="BRANCHED-CHAIN AMINO ACID TRANSPORT SYSTEM PERMEASE PROTEIN LIVH"/>
    <property type="match status" value="1"/>
</dbReference>
<evidence type="ECO:0000256" key="3">
    <source>
        <dbReference type="ARBA" id="ARBA00022475"/>
    </source>
</evidence>
<evidence type="ECO:0000256" key="2">
    <source>
        <dbReference type="ARBA" id="ARBA00022448"/>
    </source>
</evidence>
<comment type="caution">
    <text evidence="10">The sequence shown here is derived from an EMBL/GenBank/DDBJ whole genome shotgun (WGS) entry which is preliminary data.</text>
</comment>
<dbReference type="GO" id="GO:0006865">
    <property type="term" value="P:amino acid transport"/>
    <property type="evidence" value="ECO:0007669"/>
    <property type="project" value="UniProtKB-KW"/>
</dbReference>
<dbReference type="AlphaFoldDB" id="A0A934NBI6"/>
<feature type="transmembrane region" description="Helical" evidence="9">
    <location>
        <begin position="20"/>
        <end position="41"/>
    </location>
</feature>